<gene>
    <name evidence="2" type="ORF">Ahy_B05g075992</name>
</gene>
<organism evidence="2 3">
    <name type="scientific">Arachis hypogaea</name>
    <name type="common">Peanut</name>
    <dbReference type="NCBI Taxonomy" id="3818"/>
    <lineage>
        <taxon>Eukaryota</taxon>
        <taxon>Viridiplantae</taxon>
        <taxon>Streptophyta</taxon>
        <taxon>Embryophyta</taxon>
        <taxon>Tracheophyta</taxon>
        <taxon>Spermatophyta</taxon>
        <taxon>Magnoliopsida</taxon>
        <taxon>eudicotyledons</taxon>
        <taxon>Gunneridae</taxon>
        <taxon>Pentapetalae</taxon>
        <taxon>rosids</taxon>
        <taxon>fabids</taxon>
        <taxon>Fabales</taxon>
        <taxon>Fabaceae</taxon>
        <taxon>Papilionoideae</taxon>
        <taxon>50 kb inversion clade</taxon>
        <taxon>dalbergioids sensu lato</taxon>
        <taxon>Dalbergieae</taxon>
        <taxon>Pterocarpus clade</taxon>
        <taxon>Arachis</taxon>
    </lineage>
</organism>
<feature type="region of interest" description="Disordered" evidence="1">
    <location>
        <begin position="1"/>
        <end position="20"/>
    </location>
</feature>
<evidence type="ECO:0000313" key="2">
    <source>
        <dbReference type="EMBL" id="RYR08348.1"/>
    </source>
</evidence>
<evidence type="ECO:0000313" key="3">
    <source>
        <dbReference type="Proteomes" id="UP000289738"/>
    </source>
</evidence>
<dbReference type="EMBL" id="SDMP01000015">
    <property type="protein sequence ID" value="RYR08348.1"/>
    <property type="molecule type" value="Genomic_DNA"/>
</dbReference>
<protein>
    <recommendedName>
        <fullName evidence="4">Aminotransferase-like plant mobile domain-containing protein</fullName>
    </recommendedName>
</protein>
<keyword evidence="3" id="KW-1185">Reference proteome</keyword>
<feature type="region of interest" description="Disordered" evidence="1">
    <location>
        <begin position="298"/>
        <end position="345"/>
    </location>
</feature>
<feature type="compositionally biased region" description="Polar residues" evidence="1">
    <location>
        <begin position="7"/>
        <end position="20"/>
    </location>
</feature>
<accession>A0A444Z2E2</accession>
<name>A0A444Z2E2_ARAHY</name>
<dbReference type="AlphaFoldDB" id="A0A444Z2E2"/>
<proteinExistence type="predicted"/>
<dbReference type="PANTHER" id="PTHR46033:SF8">
    <property type="entry name" value="PROTEIN MAINTENANCE OF MERISTEMS-LIKE"/>
    <property type="match status" value="1"/>
</dbReference>
<feature type="compositionally biased region" description="Basic and acidic residues" evidence="1">
    <location>
        <begin position="323"/>
        <end position="345"/>
    </location>
</feature>
<reference evidence="2 3" key="1">
    <citation type="submission" date="2019-01" db="EMBL/GenBank/DDBJ databases">
        <title>Sequencing of cultivated peanut Arachis hypogaea provides insights into genome evolution and oil improvement.</title>
        <authorList>
            <person name="Chen X."/>
        </authorList>
    </citation>
    <scope>NUCLEOTIDE SEQUENCE [LARGE SCALE GENOMIC DNA]</scope>
    <source>
        <strain evidence="3">cv. Fuhuasheng</strain>
        <tissue evidence="2">Leaves</tissue>
    </source>
</reference>
<evidence type="ECO:0008006" key="4">
    <source>
        <dbReference type="Google" id="ProtNLM"/>
    </source>
</evidence>
<sequence>MMARKASPSTAPASESYPSSTQRYRPVFEGAGFGNTVPLSWDHMETWELLERLLGARPPVAPQQAAQRNESFTLKFVWLRDHIRQMPLTDDLETLRQYARCYIILLVGGHLMTDKSNNLVHLRWLPLFQDFGRCRACLGDRPYWPGLLLRFSQFIWTSYDDPVLQALCPPWFIEEDECGTCMSLVPLVCFNVVQFHQVDRVKWQFNGEQQVPGTTVKLNYYNHHMCLSQPHQISYICLFLLTAAGGDVLILATGSPFSTRWTIGRPRSIMIGGVGLAVLGTCQARRFWRIRGTSNYLPTRDRGAREHRPGEGIRREKVRPRRAQQDVKLDEEAGYDRHEDHGDIP</sequence>
<dbReference type="PANTHER" id="PTHR46033">
    <property type="entry name" value="PROTEIN MAIN-LIKE 2"/>
    <property type="match status" value="1"/>
</dbReference>
<dbReference type="InterPro" id="IPR044824">
    <property type="entry name" value="MAIN-like"/>
</dbReference>
<evidence type="ECO:0000256" key="1">
    <source>
        <dbReference type="SAM" id="MobiDB-lite"/>
    </source>
</evidence>
<comment type="caution">
    <text evidence="2">The sequence shown here is derived from an EMBL/GenBank/DDBJ whole genome shotgun (WGS) entry which is preliminary data.</text>
</comment>
<dbReference type="GO" id="GO:0010073">
    <property type="term" value="P:meristem maintenance"/>
    <property type="evidence" value="ECO:0007669"/>
    <property type="project" value="InterPro"/>
</dbReference>
<dbReference type="Proteomes" id="UP000289738">
    <property type="component" value="Chromosome B05"/>
</dbReference>
<feature type="compositionally biased region" description="Basic and acidic residues" evidence="1">
    <location>
        <begin position="299"/>
        <end position="315"/>
    </location>
</feature>